<dbReference type="Proteomes" id="UP000588604">
    <property type="component" value="Unassembled WGS sequence"/>
</dbReference>
<name>A0A841MME0_9BACT</name>
<keyword evidence="4" id="KW-1185">Reference proteome</keyword>
<evidence type="ECO:0000313" key="3">
    <source>
        <dbReference type="EMBL" id="MBB6326677.1"/>
    </source>
</evidence>
<evidence type="ECO:0000256" key="2">
    <source>
        <dbReference type="SAM" id="Phobius"/>
    </source>
</evidence>
<evidence type="ECO:0000313" key="4">
    <source>
        <dbReference type="Proteomes" id="UP000588604"/>
    </source>
</evidence>
<gene>
    <name evidence="3" type="ORF">FHS59_002305</name>
</gene>
<dbReference type="EMBL" id="JACIJO010000002">
    <property type="protein sequence ID" value="MBB6326677.1"/>
    <property type="molecule type" value="Genomic_DNA"/>
</dbReference>
<keyword evidence="1" id="KW-0175">Coiled coil</keyword>
<protein>
    <submittedName>
        <fullName evidence="3">Uncharacterized protein</fullName>
    </submittedName>
</protein>
<feature type="coiled-coil region" evidence="1">
    <location>
        <begin position="49"/>
        <end position="76"/>
    </location>
</feature>
<keyword evidence="2" id="KW-0812">Transmembrane</keyword>
<dbReference type="RefSeq" id="WP_184495262.1">
    <property type="nucleotide sequence ID" value="NZ_JACIJO010000002.1"/>
</dbReference>
<keyword evidence="2" id="KW-0472">Membrane</keyword>
<proteinExistence type="predicted"/>
<evidence type="ECO:0000256" key="1">
    <source>
        <dbReference type="SAM" id="Coils"/>
    </source>
</evidence>
<dbReference type="AlphaFoldDB" id="A0A841MME0"/>
<dbReference type="Pfam" id="PF19578">
    <property type="entry name" value="DUF6090"/>
    <property type="match status" value="1"/>
</dbReference>
<accession>A0A841MME0</accession>
<dbReference type="InterPro" id="IPR045749">
    <property type="entry name" value="DUF6090"/>
</dbReference>
<comment type="caution">
    <text evidence="3">The sequence shown here is derived from an EMBL/GenBank/DDBJ whole genome shotgun (WGS) entry which is preliminary data.</text>
</comment>
<feature type="transmembrane region" description="Helical" evidence="2">
    <location>
        <begin position="21"/>
        <end position="42"/>
    </location>
</feature>
<sequence length="263" mass="30927">MISIFRKIRQKLLSQNRVTQYLVYALGEILLVTIGILIALQINSWNQQRIESNEELEILEGLKNEFENNLEELNFSITINQKVTEASVQLTHLIRSNALENDPELLDDLLVRIGTFNSFDAQTGVSSEIVNSGKLTLLKNDALRTQIVNWLTLLVDQEEDILFRSDNYTMNLMPFLMKRFPLANGDLTKKLPFDRKNYLKNYQEKSPFKFKLSEQEYLEFENQIWHHKHNNDYVSINELNLKDFLNTTLKMIKEELIKKKETR</sequence>
<keyword evidence="2" id="KW-1133">Transmembrane helix</keyword>
<organism evidence="3 4">
    <name type="scientific">Algoriphagus iocasae</name>
    <dbReference type="NCBI Taxonomy" id="1836499"/>
    <lineage>
        <taxon>Bacteria</taxon>
        <taxon>Pseudomonadati</taxon>
        <taxon>Bacteroidota</taxon>
        <taxon>Cytophagia</taxon>
        <taxon>Cytophagales</taxon>
        <taxon>Cyclobacteriaceae</taxon>
        <taxon>Algoriphagus</taxon>
    </lineage>
</organism>
<reference evidence="3 4" key="1">
    <citation type="submission" date="2020-08" db="EMBL/GenBank/DDBJ databases">
        <title>Genomic Encyclopedia of Type Strains, Phase IV (KMG-IV): sequencing the most valuable type-strain genomes for metagenomic binning, comparative biology and taxonomic classification.</title>
        <authorList>
            <person name="Goeker M."/>
        </authorList>
    </citation>
    <scope>NUCLEOTIDE SEQUENCE [LARGE SCALE GENOMIC DNA]</scope>
    <source>
        <strain evidence="3 4">DSM 102044</strain>
    </source>
</reference>